<evidence type="ECO:0000259" key="3">
    <source>
        <dbReference type="Pfam" id="PF04321"/>
    </source>
</evidence>
<evidence type="ECO:0000313" key="5">
    <source>
        <dbReference type="Proteomes" id="UP001469365"/>
    </source>
</evidence>
<dbReference type="EC" id="1.1.1.133" evidence="2"/>
<dbReference type="Gene3D" id="3.90.25.10">
    <property type="entry name" value="UDP-galactose 4-epimerase, domain 1"/>
    <property type="match status" value="1"/>
</dbReference>
<accession>A0ABU9DQX4</accession>
<evidence type="ECO:0000256" key="2">
    <source>
        <dbReference type="RuleBase" id="RU364082"/>
    </source>
</evidence>
<dbReference type="RefSeq" id="WP_341418394.1">
    <property type="nucleotide sequence ID" value="NZ_JBBPCC010000020.1"/>
</dbReference>
<comment type="similarity">
    <text evidence="1 2">Belongs to the dTDP-4-dehydrorhamnose reductase family.</text>
</comment>
<feature type="domain" description="RmlD-like substrate binding" evidence="3">
    <location>
        <begin position="1"/>
        <end position="278"/>
    </location>
</feature>
<dbReference type="Pfam" id="PF04321">
    <property type="entry name" value="RmlD_sub_bind"/>
    <property type="match status" value="1"/>
</dbReference>
<dbReference type="SUPFAM" id="SSF51735">
    <property type="entry name" value="NAD(P)-binding Rossmann-fold domains"/>
    <property type="match status" value="1"/>
</dbReference>
<sequence>MKLLITGAGGQLGRDLVRVLESEHTCYALTREELDVTDGDALSGRIRSIAPDAVIYAAAYTQVDQAETDLEMAFRVNAVGAGHAAMGAEAIGAAMVYVSTDYVFDGKKGTPYLETDPVSPLGAYGRSKLAGEQLTRELSSRHFIIRTSWLYGRDGSNFVTKILAAAGQRPELTVVDDQFGSPTYTVDLASCIGRMLQTQAYGTYHVANRGFCSRYAFAEAILAAAGRHDVILNPASSEAFVLPAQRPENSALADRGLRRAGIPRMRDWKSALEHFIDSDYLLKG</sequence>
<dbReference type="PANTHER" id="PTHR10491">
    <property type="entry name" value="DTDP-4-DEHYDRORHAMNOSE REDUCTASE"/>
    <property type="match status" value="1"/>
</dbReference>
<keyword evidence="5" id="KW-1185">Reference proteome</keyword>
<organism evidence="4 5">
    <name type="scientific">Paenibacillus filicis</name>
    <dbReference type="NCBI Taxonomy" id="669464"/>
    <lineage>
        <taxon>Bacteria</taxon>
        <taxon>Bacillati</taxon>
        <taxon>Bacillota</taxon>
        <taxon>Bacilli</taxon>
        <taxon>Bacillales</taxon>
        <taxon>Paenibacillaceae</taxon>
        <taxon>Paenibacillus</taxon>
    </lineage>
</organism>
<dbReference type="CDD" id="cd05254">
    <property type="entry name" value="dTDP_HR_like_SDR_e"/>
    <property type="match status" value="1"/>
</dbReference>
<dbReference type="NCBIfam" id="TIGR01214">
    <property type="entry name" value="rmlD"/>
    <property type="match status" value="1"/>
</dbReference>
<dbReference type="InterPro" id="IPR036291">
    <property type="entry name" value="NAD(P)-bd_dom_sf"/>
</dbReference>
<evidence type="ECO:0000313" key="4">
    <source>
        <dbReference type="EMBL" id="MEK8131257.1"/>
    </source>
</evidence>
<dbReference type="Gene3D" id="3.40.50.720">
    <property type="entry name" value="NAD(P)-binding Rossmann-like Domain"/>
    <property type="match status" value="1"/>
</dbReference>
<keyword evidence="2" id="KW-0521">NADP</keyword>
<dbReference type="EMBL" id="JBBPCC010000020">
    <property type="protein sequence ID" value="MEK8131257.1"/>
    <property type="molecule type" value="Genomic_DNA"/>
</dbReference>
<gene>
    <name evidence="4" type="primary">rfbD</name>
    <name evidence="4" type="ORF">WMW72_25450</name>
</gene>
<proteinExistence type="inferred from homology"/>
<name>A0ABU9DQX4_9BACL</name>
<protein>
    <recommendedName>
        <fullName evidence="2">dTDP-4-dehydrorhamnose reductase</fullName>
        <ecNumber evidence="2">1.1.1.133</ecNumber>
    </recommendedName>
</protein>
<dbReference type="InterPro" id="IPR029903">
    <property type="entry name" value="RmlD-like-bd"/>
</dbReference>
<comment type="caution">
    <text evidence="4">The sequence shown here is derived from an EMBL/GenBank/DDBJ whole genome shotgun (WGS) entry which is preliminary data.</text>
</comment>
<evidence type="ECO:0000256" key="1">
    <source>
        <dbReference type="ARBA" id="ARBA00010944"/>
    </source>
</evidence>
<comment type="pathway">
    <text evidence="2">Carbohydrate biosynthesis; dTDP-L-rhamnose biosynthesis.</text>
</comment>
<dbReference type="Proteomes" id="UP001469365">
    <property type="component" value="Unassembled WGS sequence"/>
</dbReference>
<dbReference type="InterPro" id="IPR005913">
    <property type="entry name" value="dTDP_dehydrorham_reduct"/>
</dbReference>
<dbReference type="GO" id="GO:0008831">
    <property type="term" value="F:dTDP-4-dehydrorhamnose reductase activity"/>
    <property type="evidence" value="ECO:0007669"/>
    <property type="project" value="UniProtKB-EC"/>
</dbReference>
<comment type="function">
    <text evidence="2">Catalyzes the reduction of dTDP-6-deoxy-L-lyxo-4-hexulose to yield dTDP-L-rhamnose.</text>
</comment>
<keyword evidence="2 4" id="KW-0560">Oxidoreductase</keyword>
<dbReference type="PANTHER" id="PTHR10491:SF4">
    <property type="entry name" value="METHIONINE ADENOSYLTRANSFERASE 2 SUBUNIT BETA"/>
    <property type="match status" value="1"/>
</dbReference>
<reference evidence="4 5" key="1">
    <citation type="submission" date="2024-04" db="EMBL/GenBank/DDBJ databases">
        <title>draft genome sequnece of Paenibacillus filicis.</title>
        <authorList>
            <person name="Kim D.-U."/>
        </authorList>
    </citation>
    <scope>NUCLEOTIDE SEQUENCE [LARGE SCALE GENOMIC DNA]</scope>
    <source>
        <strain evidence="4 5">KACC14197</strain>
    </source>
</reference>